<dbReference type="Gene3D" id="3.20.20.300">
    <property type="entry name" value="Glycoside hydrolase, family 3, N-terminal domain"/>
    <property type="match status" value="1"/>
</dbReference>
<dbReference type="PANTHER" id="PTHR30480:SF13">
    <property type="entry name" value="BETA-HEXOSAMINIDASE"/>
    <property type="match status" value="1"/>
</dbReference>
<dbReference type="InterPro" id="IPR036962">
    <property type="entry name" value="Glyco_hydro_3_N_sf"/>
</dbReference>
<dbReference type="EC" id="3.2.1.52" evidence="3"/>
<dbReference type="InterPro" id="IPR050226">
    <property type="entry name" value="NagZ_Beta-hexosaminidase"/>
</dbReference>
<evidence type="ECO:0000256" key="2">
    <source>
        <dbReference type="ARBA" id="ARBA00005336"/>
    </source>
</evidence>
<evidence type="ECO:0000313" key="10">
    <source>
        <dbReference type="Proteomes" id="UP000283855"/>
    </source>
</evidence>
<dbReference type="GO" id="GO:0005975">
    <property type="term" value="P:carbohydrate metabolic process"/>
    <property type="evidence" value="ECO:0007669"/>
    <property type="project" value="InterPro"/>
</dbReference>
<comment type="caution">
    <text evidence="9">The sequence shown here is derived from an EMBL/GenBank/DDBJ whole genome shotgun (WGS) entry which is preliminary data.</text>
</comment>
<dbReference type="Pfam" id="PF00144">
    <property type="entry name" value="Beta-lactamase"/>
    <property type="match status" value="1"/>
</dbReference>
<keyword evidence="6" id="KW-0732">Signal</keyword>
<feature type="chain" id="PRO_5019179765" description="beta-N-acetylhexosaminidase" evidence="6">
    <location>
        <begin position="21"/>
        <end position="988"/>
    </location>
</feature>
<protein>
    <recommendedName>
        <fullName evidence="3">beta-N-acetylhexosaminidase</fullName>
        <ecNumber evidence="3">3.2.1.52</ecNumber>
    </recommendedName>
</protein>
<evidence type="ECO:0000259" key="7">
    <source>
        <dbReference type="Pfam" id="PF00144"/>
    </source>
</evidence>
<evidence type="ECO:0000259" key="8">
    <source>
        <dbReference type="Pfam" id="PF00933"/>
    </source>
</evidence>
<evidence type="ECO:0000256" key="4">
    <source>
        <dbReference type="ARBA" id="ARBA00022801"/>
    </source>
</evidence>
<dbReference type="InterPro" id="IPR036881">
    <property type="entry name" value="Glyco_hydro_3_C_sf"/>
</dbReference>
<dbReference type="Gene3D" id="3.40.50.1700">
    <property type="entry name" value="Glycoside hydrolase family 3 C-terminal domain"/>
    <property type="match status" value="1"/>
</dbReference>
<evidence type="ECO:0000256" key="1">
    <source>
        <dbReference type="ARBA" id="ARBA00001231"/>
    </source>
</evidence>
<dbReference type="SUPFAM" id="SSF51445">
    <property type="entry name" value="(Trans)glycosidases"/>
    <property type="match status" value="1"/>
</dbReference>
<evidence type="ECO:0000313" key="9">
    <source>
        <dbReference type="EMBL" id="RHA72990.1"/>
    </source>
</evidence>
<dbReference type="InterPro" id="IPR012338">
    <property type="entry name" value="Beta-lactam/transpept-like"/>
</dbReference>
<gene>
    <name evidence="9" type="ORF">DW921_14550</name>
</gene>
<evidence type="ECO:0000256" key="3">
    <source>
        <dbReference type="ARBA" id="ARBA00012663"/>
    </source>
</evidence>
<dbReference type="SUPFAM" id="SSF56601">
    <property type="entry name" value="beta-lactamase/transpeptidase-like"/>
    <property type="match status" value="1"/>
</dbReference>
<keyword evidence="5" id="KW-0326">Glycosidase</keyword>
<name>A0A413SVD1_9BACT</name>
<dbReference type="RefSeq" id="WP_118401026.1">
    <property type="nucleotide sequence ID" value="NZ_CABJGD010000051.1"/>
</dbReference>
<dbReference type="Pfam" id="PF00933">
    <property type="entry name" value="Glyco_hydro_3"/>
    <property type="match status" value="1"/>
</dbReference>
<reference evidence="9 10" key="1">
    <citation type="submission" date="2018-08" db="EMBL/GenBank/DDBJ databases">
        <title>A genome reference for cultivated species of the human gut microbiota.</title>
        <authorList>
            <person name="Zou Y."/>
            <person name="Xue W."/>
            <person name="Luo G."/>
        </authorList>
    </citation>
    <scope>NUCLEOTIDE SEQUENCE [LARGE SCALE GENOMIC DNA]</scope>
    <source>
        <strain evidence="9 10">AM42-38</strain>
    </source>
</reference>
<dbReference type="GO" id="GO:0004563">
    <property type="term" value="F:beta-N-acetylhexosaminidase activity"/>
    <property type="evidence" value="ECO:0007669"/>
    <property type="project" value="UniProtKB-EC"/>
</dbReference>
<dbReference type="InterPro" id="IPR001466">
    <property type="entry name" value="Beta-lactam-related"/>
</dbReference>
<feature type="domain" description="Beta-lactamase-related" evidence="7">
    <location>
        <begin position="580"/>
        <end position="967"/>
    </location>
</feature>
<feature type="domain" description="Glycoside hydrolase family 3 N-terminal" evidence="8">
    <location>
        <begin position="47"/>
        <end position="357"/>
    </location>
</feature>
<comment type="catalytic activity">
    <reaction evidence="1">
        <text>Hydrolysis of terminal non-reducing N-acetyl-D-hexosamine residues in N-acetyl-beta-D-hexosaminides.</text>
        <dbReference type="EC" id="3.2.1.52"/>
    </reaction>
</comment>
<dbReference type="InterPro" id="IPR017853">
    <property type="entry name" value="GH"/>
</dbReference>
<dbReference type="Gene3D" id="3.40.710.10">
    <property type="entry name" value="DD-peptidase/beta-lactamase superfamily"/>
    <property type="match status" value="1"/>
</dbReference>
<feature type="signal peptide" evidence="6">
    <location>
        <begin position="1"/>
        <end position="20"/>
    </location>
</feature>
<evidence type="ECO:0000256" key="6">
    <source>
        <dbReference type="SAM" id="SignalP"/>
    </source>
</evidence>
<dbReference type="InterPro" id="IPR001764">
    <property type="entry name" value="Glyco_hydro_3_N"/>
</dbReference>
<accession>A0A413SVD1</accession>
<dbReference type="AlphaFoldDB" id="A0A413SVD1"/>
<evidence type="ECO:0000256" key="5">
    <source>
        <dbReference type="ARBA" id="ARBA00023295"/>
    </source>
</evidence>
<dbReference type="Proteomes" id="UP000283855">
    <property type="component" value="Unassembled WGS sequence"/>
</dbReference>
<dbReference type="GO" id="GO:0009254">
    <property type="term" value="P:peptidoglycan turnover"/>
    <property type="evidence" value="ECO:0007669"/>
    <property type="project" value="TreeGrafter"/>
</dbReference>
<comment type="similarity">
    <text evidence="2">Belongs to the glycosyl hydrolase 3 family.</text>
</comment>
<keyword evidence="4" id="KW-0378">Hydrolase</keyword>
<organism evidence="9 10">
    <name type="scientific">Phocaeicola coprophilus</name>
    <dbReference type="NCBI Taxonomy" id="387090"/>
    <lineage>
        <taxon>Bacteria</taxon>
        <taxon>Pseudomonadati</taxon>
        <taxon>Bacteroidota</taxon>
        <taxon>Bacteroidia</taxon>
        <taxon>Bacteroidales</taxon>
        <taxon>Bacteroidaceae</taxon>
        <taxon>Phocaeicola</taxon>
    </lineage>
</organism>
<dbReference type="PANTHER" id="PTHR30480">
    <property type="entry name" value="BETA-HEXOSAMINIDASE-RELATED"/>
    <property type="match status" value="1"/>
</dbReference>
<dbReference type="EMBL" id="QSFT01000051">
    <property type="protein sequence ID" value="RHA72990.1"/>
    <property type="molecule type" value="Genomic_DNA"/>
</dbReference>
<proteinExistence type="inferred from homology"/>
<dbReference type="SUPFAM" id="SSF52279">
    <property type="entry name" value="Beta-D-glucan exohydrolase, C-terminal domain"/>
    <property type="match status" value="1"/>
</dbReference>
<sequence>MVKRIAWLGLCLLFVGQMLAQTPHVLQQVEDTAACRRWVESLMGKMTLKQKIGQLFIHTVAPIQTAKNKANITAAVREYGVGGLLFSGGELERQVQLTNMAQELADIPLLITFDGEWGLAMRLKETPQFPRNRFLGCIQHDSLLYEYGREVARQLKLIGVHVNFAPVADIDNNPDNPVINTRSFGSVPENVAHKVIAYSKGLEDGGVLAVCKHFPGHGDTDTDSHKKLPVLNFDRARLDSIELYPFRQAVQAGIGGVMVGHLQVPQIGRKPASISPALVRDLLKKDLAFSGLVFTDALEMKGISGNEGVCAQALQAGNDLLLAPRNLKRELDAVLNAVKAGKLTEADIDEHCRKVLTYKYALGLSRRPAPVPSDVRKRIETASTRRLIRHLNNASVTVLKNEEDMLPLDLSLSGTVLLSLSPSLAQAYPFYKRLREVIPVNWVRADLDSLRSLERVLRPAQQVIVAVHEKNVAQYASLLEPLAADKPVVLVCFQDGDVLLPLEKAVASAASVVLAHSDSESLQHYVADVLLGKALVDGRLSVPLGNLFAAGTGVTLDPNHPRDYKPEDFNMSSEILSQIDTIAEEGVKAGAYPGCHVLIMRYGYPVYNKCFGSHTYEGKQPVRENDLYDLASLSKASATLLAVMKLYDEGKFGLTDKASQYLPFLQGTNKSRITIQDLLFHESGLPAYWPFYEEVIDTKSCKGGLFTKRPDATHTIQVAFNLYACTDFKLNPQWASRTSSPEYPVQVAENLYIKEEFRQVMLDKIAEMPLKGKSYRYSCLNFVLLKEIVERLSGMPLDAYLDSTFYKPMGLTRTTYHPLKHFRPSEIVPTVQQDFLRGGPLRGYAHDEIAALLGGVSGNAGLFSTAHDVAVIWQMLLDRGVCGDRRYLSRATCDLFITLKSKNSRRGLGFDKPDTEHPENGPCAAGIPASVFGHTGFTGTCAWVDPDNELVFVFLSNRIYPNPYGRNALMKLNIRPRIQQAMYQSLTK</sequence>